<dbReference type="EMBL" id="CAADFC020000011">
    <property type="protein sequence ID" value="VIO70566.1"/>
    <property type="molecule type" value="Genomic_DNA"/>
</dbReference>
<feature type="transmembrane region" description="Helical" evidence="2">
    <location>
        <begin position="209"/>
        <end position="230"/>
    </location>
</feature>
<feature type="transmembrane region" description="Helical" evidence="2">
    <location>
        <begin position="72"/>
        <end position="95"/>
    </location>
</feature>
<evidence type="ECO:0000256" key="1">
    <source>
        <dbReference type="ARBA" id="ARBA00022448"/>
    </source>
</evidence>
<gene>
    <name evidence="3" type="primary">norM_1</name>
    <name evidence="3" type="ORF">CI1B_32200</name>
</gene>
<feature type="transmembrane region" description="Helical" evidence="2">
    <location>
        <begin position="107"/>
        <end position="128"/>
    </location>
</feature>
<name>A0A508T8Y9_9BRAD</name>
<feature type="transmembrane region" description="Helical" evidence="2">
    <location>
        <begin position="435"/>
        <end position="460"/>
    </location>
</feature>
<dbReference type="GO" id="GO:0015297">
    <property type="term" value="F:antiporter activity"/>
    <property type="evidence" value="ECO:0007669"/>
    <property type="project" value="InterPro"/>
</dbReference>
<dbReference type="GO" id="GO:0042910">
    <property type="term" value="F:xenobiotic transmembrane transporter activity"/>
    <property type="evidence" value="ECO:0007669"/>
    <property type="project" value="InterPro"/>
</dbReference>
<dbReference type="PANTHER" id="PTHR43298">
    <property type="entry name" value="MULTIDRUG RESISTANCE PROTEIN NORM-RELATED"/>
    <property type="match status" value="1"/>
</dbReference>
<feature type="transmembrane region" description="Helical" evidence="2">
    <location>
        <begin position="409"/>
        <end position="429"/>
    </location>
</feature>
<proteinExistence type="predicted"/>
<keyword evidence="2" id="KW-0812">Transmembrane</keyword>
<feature type="transmembrane region" description="Helical" evidence="2">
    <location>
        <begin position="294"/>
        <end position="315"/>
    </location>
</feature>
<dbReference type="NCBIfam" id="TIGR00797">
    <property type="entry name" value="matE"/>
    <property type="match status" value="1"/>
</dbReference>
<dbReference type="InterPro" id="IPR002528">
    <property type="entry name" value="MATE_fam"/>
</dbReference>
<dbReference type="InterPro" id="IPR050222">
    <property type="entry name" value="MATE_MdtK"/>
</dbReference>
<evidence type="ECO:0000313" key="4">
    <source>
        <dbReference type="Proteomes" id="UP000328092"/>
    </source>
</evidence>
<comment type="caution">
    <text evidence="3">The sequence shown here is derived from an EMBL/GenBank/DDBJ whole genome shotgun (WGS) entry which is preliminary data.</text>
</comment>
<dbReference type="GO" id="GO:0005886">
    <property type="term" value="C:plasma membrane"/>
    <property type="evidence" value="ECO:0007669"/>
    <property type="project" value="TreeGrafter"/>
</dbReference>
<dbReference type="PANTHER" id="PTHR43298:SF2">
    <property type="entry name" value="FMN_FAD EXPORTER YEEO-RELATED"/>
    <property type="match status" value="1"/>
</dbReference>
<feature type="transmembrane region" description="Helical" evidence="2">
    <location>
        <begin position="376"/>
        <end position="397"/>
    </location>
</feature>
<accession>A0A508T8Y9</accession>
<evidence type="ECO:0000313" key="3">
    <source>
        <dbReference type="EMBL" id="VIO70566.1"/>
    </source>
</evidence>
<keyword evidence="2" id="KW-1133">Transmembrane helix</keyword>
<dbReference type="OrthoDB" id="9780160at2"/>
<protein>
    <submittedName>
        <fullName evidence="3">Multidrug resistance protein NorM</fullName>
    </submittedName>
</protein>
<reference evidence="3" key="1">
    <citation type="submission" date="2019-02" db="EMBL/GenBank/DDBJ databases">
        <authorList>
            <person name="Pothier F.J."/>
        </authorList>
    </citation>
    <scope>NUCLEOTIDE SEQUENCE</scope>
    <source>
        <strain evidence="3">CI-1B</strain>
    </source>
</reference>
<keyword evidence="1" id="KW-0813">Transport</keyword>
<dbReference type="Proteomes" id="UP000328092">
    <property type="component" value="Unassembled WGS sequence"/>
</dbReference>
<keyword evidence="4" id="KW-1185">Reference proteome</keyword>
<organism evidence="3 4">
    <name type="scientific">Bradyrhizobium ivorense</name>
    <dbReference type="NCBI Taxonomy" id="2511166"/>
    <lineage>
        <taxon>Bacteria</taxon>
        <taxon>Pseudomonadati</taxon>
        <taxon>Pseudomonadota</taxon>
        <taxon>Alphaproteobacteria</taxon>
        <taxon>Hyphomicrobiales</taxon>
        <taxon>Nitrobacteraceae</taxon>
        <taxon>Bradyrhizobium</taxon>
    </lineage>
</organism>
<evidence type="ECO:0000256" key="2">
    <source>
        <dbReference type="SAM" id="Phobius"/>
    </source>
</evidence>
<feature type="transmembrane region" description="Helical" evidence="2">
    <location>
        <begin position="148"/>
        <end position="165"/>
    </location>
</feature>
<dbReference type="Pfam" id="PF01554">
    <property type="entry name" value="MatE"/>
    <property type="match status" value="2"/>
</dbReference>
<sequence>MDKITEMAATSRNLATRKGGSQLAGELSETAKLALPMVLTQVGQIAMMTTDVAFIGHIGAEALAGTALASRIYLGSFTAGLGLLASIAPLTAQAFGAGNLAVVRRSLCTGLWLAMLVSLPIIAFALHGEQMLLVLGQAPVTARLAQRYLFGLVWGVAPALCFQVIRISMGAVNRPEPVLWITAAAIPVNAVLVYVLINGKLGVPRLELFGAGLATSLVNCGMFFSSLWFVRVRRPFRDYHLFTNTLSFDWPLMRQLIIVGGPISIASLIGFGATSAAALLAGLVSTTALAAHQIALQVAVILFLISFGISMATAVRVGHAIGRDDGFAVKRAGLTALLLGVATIAVLALAVTVVRFEIAKLFIADSAGNTEATIGLAAKLLLIAAVFSISDAAQSIAAGGLRGLKDTRVPLLLAGVSHGLIGFCLGYVLGLKLSLGVIGVWIGLSTGTAVYAVLLIVRFLKLANMLVRKR</sequence>
<feature type="transmembrane region" description="Helical" evidence="2">
    <location>
        <begin position="177"/>
        <end position="197"/>
    </location>
</feature>
<dbReference type="CDD" id="cd13131">
    <property type="entry name" value="MATE_NorM_like"/>
    <property type="match status" value="1"/>
</dbReference>
<dbReference type="AlphaFoldDB" id="A0A508T8Y9"/>
<feature type="transmembrane region" description="Helical" evidence="2">
    <location>
        <begin position="336"/>
        <end position="356"/>
    </location>
</feature>
<keyword evidence="2" id="KW-0472">Membrane</keyword>
<feature type="transmembrane region" description="Helical" evidence="2">
    <location>
        <begin position="256"/>
        <end position="282"/>
    </location>
</feature>